<comment type="caution">
    <text evidence="1">The sequence shown here is derived from an EMBL/GenBank/DDBJ whole genome shotgun (WGS) entry which is preliminary data.</text>
</comment>
<accession>A0A0P8ACI1</accession>
<evidence type="ECO:0000313" key="2">
    <source>
        <dbReference type="Proteomes" id="UP000050360"/>
    </source>
</evidence>
<protein>
    <submittedName>
        <fullName evidence="1">Uncharacterized protein</fullName>
    </submittedName>
</protein>
<proteinExistence type="predicted"/>
<dbReference type="PATRIC" id="fig|1719120.3.peg.1009"/>
<name>A0A0P8ACI1_9EURY</name>
<evidence type="ECO:0000313" key="1">
    <source>
        <dbReference type="EMBL" id="KPQ44472.1"/>
    </source>
</evidence>
<gene>
    <name evidence="1" type="ORF">MPEBLZ_00936</name>
</gene>
<dbReference type="EMBL" id="LKCM01000080">
    <property type="protein sequence ID" value="KPQ44472.1"/>
    <property type="molecule type" value="Genomic_DNA"/>
</dbReference>
<dbReference type="AlphaFoldDB" id="A0A0P8ACI1"/>
<sequence>MNILVLNPEERIPPHVGVVITTERESEFIDFDHEMIVIADNRPQATLDKALSMLFGEDFEHLIIGIDPGKYPGVAILGNNRTISVHHVSAGDVCPLIKRIMQEFENKKIIVRIGHGARLIRSQLINGILDLGIQVEMVDETGTTPHLGKGVHGRVISDIIAAINIALIPGKIVGKQFIEPSSGEVRVIQESSREYSNGRSTIPRLLARAVAKGELTLDEAVERHKND</sequence>
<reference evidence="1 2" key="1">
    <citation type="submission" date="2015-09" db="EMBL/GenBank/DDBJ databases">
        <title>A metagenomics-based metabolic model of nitrate-dependent anaerobic oxidation of methane by Methanoperedens-like archaea.</title>
        <authorList>
            <person name="Arshad A."/>
            <person name="Speth D.R."/>
            <person name="De Graaf R.M."/>
            <person name="Op Den Camp H.J."/>
            <person name="Jetten M.S."/>
            <person name="Welte C.U."/>
        </authorList>
    </citation>
    <scope>NUCLEOTIDE SEQUENCE [LARGE SCALE GENOMIC DNA]</scope>
</reference>
<dbReference type="Proteomes" id="UP000050360">
    <property type="component" value="Unassembled WGS sequence"/>
</dbReference>
<organism evidence="1 2">
    <name type="scientific">Candidatus Methanoperedens nitratireducens</name>
    <dbReference type="NCBI Taxonomy" id="1392998"/>
    <lineage>
        <taxon>Archaea</taxon>
        <taxon>Methanobacteriati</taxon>
        <taxon>Methanobacteriota</taxon>
        <taxon>Stenosarchaea group</taxon>
        <taxon>Methanomicrobia</taxon>
        <taxon>Methanosarcinales</taxon>
        <taxon>ANME-2 cluster</taxon>
        <taxon>Candidatus Methanoperedentaceae</taxon>
        <taxon>Candidatus Methanoperedens</taxon>
    </lineage>
</organism>